<dbReference type="PANTHER" id="PTHR10492:SF101">
    <property type="entry name" value="ATP-DEPENDENT DNA HELICASE"/>
    <property type="match status" value="1"/>
</dbReference>
<dbReference type="Pfam" id="PF14214">
    <property type="entry name" value="Helitron_like_N"/>
    <property type="match status" value="1"/>
</dbReference>
<proteinExistence type="predicted"/>
<evidence type="ECO:0000259" key="2">
    <source>
        <dbReference type="Pfam" id="PF14214"/>
    </source>
</evidence>
<keyword evidence="4" id="KW-1185">Reference proteome</keyword>
<dbReference type="Proteomes" id="UP000032141">
    <property type="component" value="Chromosome C8"/>
</dbReference>
<evidence type="ECO:0000313" key="4">
    <source>
        <dbReference type="Proteomes" id="UP000032141"/>
    </source>
</evidence>
<organism evidence="3 4">
    <name type="scientific">Brassica oleracea var. oleracea</name>
    <dbReference type="NCBI Taxonomy" id="109376"/>
    <lineage>
        <taxon>Eukaryota</taxon>
        <taxon>Viridiplantae</taxon>
        <taxon>Streptophyta</taxon>
        <taxon>Embryophyta</taxon>
        <taxon>Tracheophyta</taxon>
        <taxon>Spermatophyta</taxon>
        <taxon>Magnoliopsida</taxon>
        <taxon>eudicotyledons</taxon>
        <taxon>Gunneridae</taxon>
        <taxon>Pentapetalae</taxon>
        <taxon>rosids</taxon>
        <taxon>malvids</taxon>
        <taxon>Brassicales</taxon>
        <taxon>Brassicaceae</taxon>
        <taxon>Brassiceae</taxon>
        <taxon>Brassica</taxon>
    </lineage>
</organism>
<dbReference type="InterPro" id="IPR025476">
    <property type="entry name" value="Helitron_helicase-like"/>
</dbReference>
<dbReference type="STRING" id="109376.A0A0D3DKH9"/>
<dbReference type="eggNOG" id="KOG0987">
    <property type="taxonomic scope" value="Eukaryota"/>
</dbReference>
<protein>
    <recommendedName>
        <fullName evidence="2">Helitron helicase-like domain-containing protein</fullName>
    </recommendedName>
</protein>
<evidence type="ECO:0000313" key="3">
    <source>
        <dbReference type="EnsemblPlants" id="Bo8g025690.1"/>
    </source>
</evidence>
<feature type="domain" description="Helitron helicase-like" evidence="2">
    <location>
        <begin position="128"/>
        <end position="172"/>
    </location>
</feature>
<feature type="region of interest" description="Disordered" evidence="1">
    <location>
        <begin position="1"/>
        <end position="21"/>
    </location>
</feature>
<dbReference type="OMA" id="FENCNAI"/>
<accession>A0A0D3DKH9</accession>
<dbReference type="AlphaFoldDB" id="A0A0D3DKH9"/>
<reference evidence="3 4" key="1">
    <citation type="journal article" date="2014" name="Genome Biol.">
        <title>Transcriptome and methylome profiling reveals relics of genome dominance in the mesopolyploid Brassica oleracea.</title>
        <authorList>
            <person name="Parkin I.A."/>
            <person name="Koh C."/>
            <person name="Tang H."/>
            <person name="Robinson S.J."/>
            <person name="Kagale S."/>
            <person name="Clarke W.E."/>
            <person name="Town C.D."/>
            <person name="Nixon J."/>
            <person name="Krishnakumar V."/>
            <person name="Bidwell S.L."/>
            <person name="Denoeud F."/>
            <person name="Belcram H."/>
            <person name="Links M.G."/>
            <person name="Just J."/>
            <person name="Clarke C."/>
            <person name="Bender T."/>
            <person name="Huebert T."/>
            <person name="Mason A.S."/>
            <person name="Pires J.C."/>
            <person name="Barker G."/>
            <person name="Moore J."/>
            <person name="Walley P.G."/>
            <person name="Manoli S."/>
            <person name="Batley J."/>
            <person name="Edwards D."/>
            <person name="Nelson M.N."/>
            <person name="Wang X."/>
            <person name="Paterson A.H."/>
            <person name="King G."/>
            <person name="Bancroft I."/>
            <person name="Chalhoub B."/>
            <person name="Sharpe A.G."/>
        </authorList>
    </citation>
    <scope>NUCLEOTIDE SEQUENCE</scope>
    <source>
        <strain evidence="3 4">cv. TO1000</strain>
    </source>
</reference>
<sequence length="330" mass="37496">MKVAPMHVPNADGFDSEENDDESIYQYDYDGNFYQYGEHEYDCNSEESEPESDSTISTMKETVPVLSRMAPGTRSSSYKDEGYATYKFENCNAIKWYVKKGHGPNMFQLQGENYHMMGSLKPPGSDSAKFCKCKLESLMTYLTDKHLLGKTVASMYTIEFQKRGLPHAHILLFMHNKSKFPTTDDIDKIISAEIPDKDSEADIYDVVKDLTIHGTCGAVNMNSPCMENGICTKQYPKTHVEVTTVNKDGFPVYRRRKSDRFVEKTASNVTTRSIKYLFTYISKGQDRVTIAIEDPNKDGAIENGSATTSKSVEKKNEIKDFFNCRYVLRV</sequence>
<dbReference type="PANTHER" id="PTHR10492">
    <property type="match status" value="1"/>
</dbReference>
<dbReference type="Gramene" id="Bo8g025690.1">
    <property type="protein sequence ID" value="Bo8g025690.1"/>
    <property type="gene ID" value="Bo8g025690"/>
</dbReference>
<dbReference type="EnsemblPlants" id="Bo8g025690.1">
    <property type="protein sequence ID" value="Bo8g025690.1"/>
    <property type="gene ID" value="Bo8g025690"/>
</dbReference>
<dbReference type="HOGENOM" id="CLU_842946_0_0_1"/>
<evidence type="ECO:0000256" key="1">
    <source>
        <dbReference type="SAM" id="MobiDB-lite"/>
    </source>
</evidence>
<name>A0A0D3DKH9_BRAOL</name>
<reference evidence="3" key="2">
    <citation type="submission" date="2015-03" db="UniProtKB">
        <authorList>
            <consortium name="EnsemblPlants"/>
        </authorList>
    </citation>
    <scope>IDENTIFICATION</scope>
</reference>